<feature type="transmembrane region" description="Helical" evidence="5">
    <location>
        <begin position="47"/>
        <end position="66"/>
    </location>
</feature>
<keyword evidence="9" id="KW-1185">Reference proteome</keyword>
<dbReference type="VEuPathDB" id="FungiDB:SeMB42_g00795"/>
<reference evidence="9 10" key="1">
    <citation type="journal article" date="2019" name="Sci. Rep.">
        <title>Comparative genomics of chytrid fungi reveal insights into the obligate biotrophic and pathogenic lifestyle of Synchytrium endobioticum.</title>
        <authorList>
            <person name="van de Vossenberg B.T.L.H."/>
            <person name="Warris S."/>
            <person name="Nguyen H.D.T."/>
            <person name="van Gent-Pelzer M.P.E."/>
            <person name="Joly D.L."/>
            <person name="van de Geest H.C."/>
            <person name="Bonants P.J.M."/>
            <person name="Smith D.S."/>
            <person name="Levesque C.A."/>
            <person name="van der Lee T.A.J."/>
        </authorList>
    </citation>
    <scope>NUCLEOTIDE SEQUENCE [LARGE SCALE GENOMIC DNA]</scope>
    <source>
        <strain evidence="7 10">LEV6574</strain>
        <strain evidence="8 9">MB42</strain>
    </source>
</reference>
<dbReference type="InterPro" id="IPR050307">
    <property type="entry name" value="Sterol_Desaturase_Related"/>
</dbReference>
<dbReference type="GO" id="GO:0016491">
    <property type="term" value="F:oxidoreductase activity"/>
    <property type="evidence" value="ECO:0007669"/>
    <property type="project" value="InterPro"/>
</dbReference>
<gene>
    <name evidence="7" type="ORF">SeLEV6574_g00284</name>
    <name evidence="8" type="ORF">SeMB42_g00795</name>
</gene>
<dbReference type="AlphaFoldDB" id="A0A507DP14"/>
<dbReference type="OrthoDB" id="408954at2759"/>
<evidence type="ECO:0000256" key="3">
    <source>
        <dbReference type="ARBA" id="ARBA00022989"/>
    </source>
</evidence>
<evidence type="ECO:0000313" key="10">
    <source>
        <dbReference type="Proteomes" id="UP000320475"/>
    </source>
</evidence>
<accession>A0A507DP14</accession>
<name>A0A507DP14_9FUNG</name>
<dbReference type="Pfam" id="PF04116">
    <property type="entry name" value="FA_hydroxylase"/>
    <property type="match status" value="1"/>
</dbReference>
<sequence>MTRRTSSLLLPNEYKFAPTVPVDYSESQAVQRAARNRRDAPEETNKYIIPYGIFLIVTIILSLFKLFSGPQTFTMYSAHPSEMCMIFVPVIAYWLYSGTFLLLENLRIPSLERYRIVTRKRTSNPPLAKVVIQVLSQHTLQALLAVVLAVILRPPAGQPQRNIEPIPLLIQKLVIGALILDTYQYWIHRLMHVNRFLYRTIHSVHHQLTSPYAVAALYNHPVEGLVMDTLGSGIASIVTDMHPWTSMIFFTLATLKTCDDHVGYALPYDPFQKWFANNAVYHDIHHYGKGRMYNFSQPFFINWDKWMGTDYYDAIKSGRLTTKDHADATPHDVGLYRGVDKDE</sequence>
<dbReference type="EMBL" id="QEAM01000004">
    <property type="protein sequence ID" value="TPX51487.1"/>
    <property type="molecule type" value="Genomic_DNA"/>
</dbReference>
<dbReference type="PANTHER" id="PTHR11863">
    <property type="entry name" value="STEROL DESATURASE"/>
    <property type="match status" value="1"/>
</dbReference>
<dbReference type="EMBL" id="QEAN01000017">
    <property type="protein sequence ID" value="TPX53412.1"/>
    <property type="molecule type" value="Genomic_DNA"/>
</dbReference>
<keyword evidence="4 5" id="KW-0472">Membrane</keyword>
<evidence type="ECO:0000256" key="1">
    <source>
        <dbReference type="ARBA" id="ARBA00004370"/>
    </source>
</evidence>
<feature type="transmembrane region" description="Helical" evidence="5">
    <location>
        <begin position="86"/>
        <end position="106"/>
    </location>
</feature>
<evidence type="ECO:0000256" key="5">
    <source>
        <dbReference type="SAM" id="Phobius"/>
    </source>
</evidence>
<feature type="domain" description="Fatty acid hydroxylase" evidence="6">
    <location>
        <begin position="174"/>
        <end position="309"/>
    </location>
</feature>
<organism evidence="8 9">
    <name type="scientific">Synchytrium endobioticum</name>
    <dbReference type="NCBI Taxonomy" id="286115"/>
    <lineage>
        <taxon>Eukaryota</taxon>
        <taxon>Fungi</taxon>
        <taxon>Fungi incertae sedis</taxon>
        <taxon>Chytridiomycota</taxon>
        <taxon>Chytridiomycota incertae sedis</taxon>
        <taxon>Chytridiomycetes</taxon>
        <taxon>Synchytriales</taxon>
        <taxon>Synchytriaceae</taxon>
        <taxon>Synchytrium</taxon>
    </lineage>
</organism>
<dbReference type="InterPro" id="IPR006694">
    <property type="entry name" value="Fatty_acid_hydroxylase"/>
</dbReference>
<evidence type="ECO:0000313" key="9">
    <source>
        <dbReference type="Proteomes" id="UP000317494"/>
    </source>
</evidence>
<evidence type="ECO:0000259" key="6">
    <source>
        <dbReference type="Pfam" id="PF04116"/>
    </source>
</evidence>
<proteinExistence type="predicted"/>
<dbReference type="Proteomes" id="UP000320475">
    <property type="component" value="Unassembled WGS sequence"/>
</dbReference>
<evidence type="ECO:0000256" key="4">
    <source>
        <dbReference type="ARBA" id="ARBA00023136"/>
    </source>
</evidence>
<dbReference type="GO" id="GO:0016020">
    <property type="term" value="C:membrane"/>
    <property type="evidence" value="ECO:0007669"/>
    <property type="project" value="UniProtKB-SubCell"/>
</dbReference>
<dbReference type="GO" id="GO:0005506">
    <property type="term" value="F:iron ion binding"/>
    <property type="evidence" value="ECO:0007669"/>
    <property type="project" value="InterPro"/>
</dbReference>
<keyword evidence="2 5" id="KW-0812">Transmembrane</keyword>
<evidence type="ECO:0000313" key="7">
    <source>
        <dbReference type="EMBL" id="TPX51487.1"/>
    </source>
</evidence>
<protein>
    <recommendedName>
        <fullName evidence="6">Fatty acid hydroxylase domain-containing protein</fullName>
    </recommendedName>
</protein>
<comment type="subcellular location">
    <subcellularLocation>
        <location evidence="1">Membrane</location>
    </subcellularLocation>
</comment>
<comment type="caution">
    <text evidence="8">The sequence shown here is derived from an EMBL/GenBank/DDBJ whole genome shotgun (WGS) entry which is preliminary data.</text>
</comment>
<evidence type="ECO:0000313" key="8">
    <source>
        <dbReference type="EMBL" id="TPX53412.1"/>
    </source>
</evidence>
<dbReference type="Proteomes" id="UP000317494">
    <property type="component" value="Unassembled WGS sequence"/>
</dbReference>
<keyword evidence="3 5" id="KW-1133">Transmembrane helix</keyword>
<evidence type="ECO:0000256" key="2">
    <source>
        <dbReference type="ARBA" id="ARBA00022692"/>
    </source>
</evidence>
<dbReference type="GO" id="GO:0008610">
    <property type="term" value="P:lipid biosynthetic process"/>
    <property type="evidence" value="ECO:0007669"/>
    <property type="project" value="InterPro"/>
</dbReference>
<dbReference type="STRING" id="286115.A0A507DP14"/>